<dbReference type="RefSeq" id="WP_210224070.1">
    <property type="nucleotide sequence ID" value="NZ_CP072801.1"/>
</dbReference>
<feature type="transmembrane region" description="Helical" evidence="8">
    <location>
        <begin position="327"/>
        <end position="349"/>
    </location>
</feature>
<feature type="transmembrane region" description="Helical" evidence="8">
    <location>
        <begin position="200"/>
        <end position="223"/>
    </location>
</feature>
<evidence type="ECO:0000313" key="11">
    <source>
        <dbReference type="Proteomes" id="UP000672039"/>
    </source>
</evidence>
<gene>
    <name evidence="10" type="ORF">J9253_07920</name>
</gene>
<accession>A0ABX7WZA3</accession>
<feature type="transmembrane region" description="Helical" evidence="8">
    <location>
        <begin position="409"/>
        <end position="430"/>
    </location>
</feature>
<dbReference type="Pfam" id="PF00361">
    <property type="entry name" value="Proton_antipo_M"/>
    <property type="match status" value="1"/>
</dbReference>
<evidence type="ECO:0000256" key="6">
    <source>
        <dbReference type="ARBA" id="ARBA00023136"/>
    </source>
</evidence>
<feature type="domain" description="NADH:quinone oxidoreductase/Mrp antiporter transmembrane" evidence="9">
    <location>
        <begin position="124"/>
        <end position="421"/>
    </location>
</feature>
<name>A0ABX7WZA3_9GAMM</name>
<dbReference type="InterPro" id="IPR001750">
    <property type="entry name" value="ND/Mrp_TM"/>
</dbReference>
<feature type="transmembrane region" description="Helical" evidence="8">
    <location>
        <begin position="451"/>
        <end position="475"/>
    </location>
</feature>
<evidence type="ECO:0000259" key="9">
    <source>
        <dbReference type="Pfam" id="PF00361"/>
    </source>
</evidence>
<reference evidence="10 11" key="1">
    <citation type="submission" date="2021-04" db="EMBL/GenBank/DDBJ databases">
        <title>Genomics, taxonomy and metabolism of representatives of sulfur bacteria of the genus Thiothrix: Thiothrix fructosivorans QT, Thiothrix unzii A1T and three new species, Thiothrix subterranea sp. nov., Thiothrix litoralis sp. nov. and 'Candidatus Thiothrix anitrata' sp. nov.</title>
        <authorList>
            <person name="Ravin N.V."/>
            <person name="Smolyakov D."/>
            <person name="Rudenko T.S."/>
            <person name="Mardanov A.V."/>
            <person name="Beletsky A.V."/>
            <person name="Markov N.D."/>
            <person name="Fomenkov A.I."/>
            <person name="Roberts R.J."/>
            <person name="Karnachuk O.V."/>
            <person name="Novikov A."/>
            <person name="Grabovich M.Y."/>
        </authorList>
    </citation>
    <scope>NUCLEOTIDE SEQUENCE [LARGE SCALE GENOMIC DNA]</scope>
    <source>
        <strain evidence="10 11">AS</strain>
    </source>
</reference>
<feature type="transmembrane region" description="Helical" evidence="8">
    <location>
        <begin position="107"/>
        <end position="124"/>
    </location>
</feature>
<dbReference type="PRINTS" id="PR01437">
    <property type="entry name" value="NUOXDRDTASE4"/>
</dbReference>
<keyword evidence="11" id="KW-1185">Reference proteome</keyword>
<proteinExistence type="inferred from homology"/>
<evidence type="ECO:0000313" key="10">
    <source>
        <dbReference type="EMBL" id="QTR47833.1"/>
    </source>
</evidence>
<protein>
    <submittedName>
        <fullName evidence="10">NADH-quinone oxidoreductase subunit J</fullName>
    </submittedName>
</protein>
<keyword evidence="6 8" id="KW-0472">Membrane</keyword>
<evidence type="ECO:0000256" key="2">
    <source>
        <dbReference type="ARBA" id="ARBA00005346"/>
    </source>
</evidence>
<organism evidence="10 11">
    <name type="scientific">Thiothrix litoralis</name>
    <dbReference type="NCBI Taxonomy" id="2891210"/>
    <lineage>
        <taxon>Bacteria</taxon>
        <taxon>Pseudomonadati</taxon>
        <taxon>Pseudomonadota</taxon>
        <taxon>Gammaproteobacteria</taxon>
        <taxon>Thiotrichales</taxon>
        <taxon>Thiotrichaceae</taxon>
        <taxon>Thiothrix</taxon>
    </lineage>
</organism>
<evidence type="ECO:0000256" key="1">
    <source>
        <dbReference type="ARBA" id="ARBA00004651"/>
    </source>
</evidence>
<keyword evidence="5 8" id="KW-1133">Transmembrane helix</keyword>
<feature type="transmembrane region" description="Helical" evidence="8">
    <location>
        <begin position="130"/>
        <end position="148"/>
    </location>
</feature>
<feature type="transmembrane region" description="Helical" evidence="8">
    <location>
        <begin position="295"/>
        <end position="315"/>
    </location>
</feature>
<evidence type="ECO:0000256" key="8">
    <source>
        <dbReference type="SAM" id="Phobius"/>
    </source>
</evidence>
<evidence type="ECO:0000256" key="7">
    <source>
        <dbReference type="RuleBase" id="RU000320"/>
    </source>
</evidence>
<feature type="transmembrane region" description="Helical" evidence="8">
    <location>
        <begin position="6"/>
        <end position="23"/>
    </location>
</feature>
<feature type="transmembrane region" description="Helical" evidence="8">
    <location>
        <begin position="69"/>
        <end position="95"/>
    </location>
</feature>
<feature type="transmembrane region" description="Helical" evidence="8">
    <location>
        <begin position="370"/>
        <end position="389"/>
    </location>
</feature>
<keyword evidence="3" id="KW-1003">Cell membrane</keyword>
<comment type="similarity">
    <text evidence="2">Belongs to the CPA3 antiporters (TC 2.A.63) subunit D family.</text>
</comment>
<dbReference type="EMBL" id="CP072801">
    <property type="protein sequence ID" value="QTR47833.1"/>
    <property type="molecule type" value="Genomic_DNA"/>
</dbReference>
<evidence type="ECO:0000256" key="5">
    <source>
        <dbReference type="ARBA" id="ARBA00022989"/>
    </source>
</evidence>
<dbReference type="InterPro" id="IPR050586">
    <property type="entry name" value="CPA3_Na-H_Antiporter_D"/>
</dbReference>
<evidence type="ECO:0000256" key="4">
    <source>
        <dbReference type="ARBA" id="ARBA00022692"/>
    </source>
</evidence>
<dbReference type="InterPro" id="IPR003918">
    <property type="entry name" value="NADH_UbQ_OxRdtase"/>
</dbReference>
<dbReference type="Proteomes" id="UP000672039">
    <property type="component" value="Chromosome"/>
</dbReference>
<comment type="subcellular location">
    <subcellularLocation>
        <location evidence="1">Cell membrane</location>
        <topology evidence="1">Multi-pass membrane protein</topology>
    </subcellularLocation>
    <subcellularLocation>
        <location evidence="7">Membrane</location>
        <topology evidence="7">Multi-pass membrane protein</topology>
    </subcellularLocation>
</comment>
<dbReference type="PANTHER" id="PTHR42703:SF1">
    <property type="entry name" value="NA(+)_H(+) ANTIPORTER SUBUNIT D1"/>
    <property type="match status" value="1"/>
</dbReference>
<dbReference type="PANTHER" id="PTHR42703">
    <property type="entry name" value="NADH DEHYDROGENASE"/>
    <property type="match status" value="1"/>
</dbReference>
<evidence type="ECO:0000256" key="3">
    <source>
        <dbReference type="ARBA" id="ARBA00022475"/>
    </source>
</evidence>
<feature type="transmembrane region" description="Helical" evidence="8">
    <location>
        <begin position="235"/>
        <end position="255"/>
    </location>
</feature>
<feature type="transmembrane region" description="Helical" evidence="8">
    <location>
        <begin position="267"/>
        <end position="288"/>
    </location>
</feature>
<feature type="transmembrane region" description="Helical" evidence="8">
    <location>
        <begin position="30"/>
        <end position="49"/>
    </location>
</feature>
<keyword evidence="4 7" id="KW-0812">Transmembrane</keyword>
<feature type="transmembrane region" description="Helical" evidence="8">
    <location>
        <begin position="160"/>
        <end position="180"/>
    </location>
</feature>
<sequence length="484" mass="51059">MMSEALLGVIAVPLLASLLAVLWGKRAHQVGVVALAVSVTMAVMLALQVSQYGVQTLAAGGWGAGLGIVLYADGLAVLMVLMASMVMLGAGVYAWQYFPDVASRAHFWPLWLLLATALNALFVAGDLFNIYVTLELLGLSAATLAGLGGGREALVSALRYLLVGLVGSMLYLVGIGLLYAGYGSLDMRQVAAVMQPEPLAWVAVLLLCAGLMLKMALFPLHFWLPPAHSNAPAPVSAVLSALVVKAAFYLLLRFWLELFPPVIRDGWLADALGVLGAIAVLWGAWSALRAERLKLLAAYSTVAQLGYLMLFLPLLAVADAASREVLLGALVVFALTHAFAKSALFLVAGTLLHHAGHDRIRELGGMAQQLPVATFVMALAGIALIGLPPSGTFIGKWQLLVAAFASGQWWWAVVIAVGTLLASAYVFRLLGHVFGHLPAVRVSVVSLLREAPALLLVLVATFGLGLGASGIWHWLGIRVMEAGL</sequence>